<sequence>PLPVPDLASVDPEDAETFRQTPAEGHLWIEEGT</sequence>
<name>A0A8X6TP12_NEPPI</name>
<comment type="caution">
    <text evidence="2">The sequence shown here is derived from an EMBL/GenBank/DDBJ whole genome shotgun (WGS) entry which is preliminary data.</text>
</comment>
<evidence type="ECO:0000313" key="3">
    <source>
        <dbReference type="EMBL" id="GFU27510.1"/>
    </source>
</evidence>
<gene>
    <name evidence="3" type="ORF">NPIL_119711</name>
    <name evidence="2" type="ORF">NPIL_178101</name>
</gene>
<evidence type="ECO:0000313" key="4">
    <source>
        <dbReference type="Proteomes" id="UP000887013"/>
    </source>
</evidence>
<proteinExistence type="predicted"/>
<dbReference type="EMBL" id="BMAW01032864">
    <property type="protein sequence ID" value="GFU27510.1"/>
    <property type="molecule type" value="Genomic_DNA"/>
</dbReference>
<dbReference type="Proteomes" id="UP000887013">
    <property type="component" value="Unassembled WGS sequence"/>
</dbReference>
<reference evidence="2" key="1">
    <citation type="submission" date="2020-08" db="EMBL/GenBank/DDBJ databases">
        <title>Multicomponent nature underlies the extraordinary mechanical properties of spider dragline silk.</title>
        <authorList>
            <person name="Kono N."/>
            <person name="Nakamura H."/>
            <person name="Mori M."/>
            <person name="Yoshida Y."/>
            <person name="Ohtoshi R."/>
            <person name="Malay A.D."/>
            <person name="Moran D.A.P."/>
            <person name="Tomita M."/>
            <person name="Numata K."/>
            <person name="Arakawa K."/>
        </authorList>
    </citation>
    <scope>NUCLEOTIDE SEQUENCE</scope>
</reference>
<evidence type="ECO:0000313" key="2">
    <source>
        <dbReference type="EMBL" id="GFT36055.1"/>
    </source>
</evidence>
<keyword evidence="4" id="KW-1185">Reference proteome</keyword>
<feature type="non-terminal residue" evidence="2">
    <location>
        <position position="1"/>
    </location>
</feature>
<evidence type="ECO:0000256" key="1">
    <source>
        <dbReference type="SAM" id="MobiDB-lite"/>
    </source>
</evidence>
<dbReference type="AlphaFoldDB" id="A0A8X6TP12"/>
<feature type="region of interest" description="Disordered" evidence="1">
    <location>
        <begin position="1"/>
        <end position="33"/>
    </location>
</feature>
<accession>A0A8X6TP12</accession>
<protein>
    <submittedName>
        <fullName evidence="2">Uncharacterized protein</fullName>
    </submittedName>
</protein>
<dbReference type="EMBL" id="BMAW01108900">
    <property type="protein sequence ID" value="GFT36055.1"/>
    <property type="molecule type" value="Genomic_DNA"/>
</dbReference>
<organism evidence="2 4">
    <name type="scientific">Nephila pilipes</name>
    <name type="common">Giant wood spider</name>
    <name type="synonym">Nephila maculata</name>
    <dbReference type="NCBI Taxonomy" id="299642"/>
    <lineage>
        <taxon>Eukaryota</taxon>
        <taxon>Metazoa</taxon>
        <taxon>Ecdysozoa</taxon>
        <taxon>Arthropoda</taxon>
        <taxon>Chelicerata</taxon>
        <taxon>Arachnida</taxon>
        <taxon>Araneae</taxon>
        <taxon>Araneomorphae</taxon>
        <taxon>Entelegynae</taxon>
        <taxon>Araneoidea</taxon>
        <taxon>Nephilidae</taxon>
        <taxon>Nephila</taxon>
    </lineage>
</organism>